<dbReference type="GO" id="GO:0005829">
    <property type="term" value="C:cytosol"/>
    <property type="evidence" value="ECO:0007669"/>
    <property type="project" value="TreeGrafter"/>
</dbReference>
<dbReference type="AlphaFoldDB" id="A0A4V3WN98"/>
<dbReference type="InterPro" id="IPR000504">
    <property type="entry name" value="RRM_dom"/>
</dbReference>
<dbReference type="STRING" id="542762.A0A4V3WN98"/>
<dbReference type="GO" id="GO:0003729">
    <property type="term" value="F:mRNA binding"/>
    <property type="evidence" value="ECO:0007669"/>
    <property type="project" value="TreeGrafter"/>
</dbReference>
<dbReference type="InterPro" id="IPR039539">
    <property type="entry name" value="Ras_GTPase_bind_prot"/>
</dbReference>
<dbReference type="Pfam" id="PF00076">
    <property type="entry name" value="RRM_1"/>
    <property type="match status" value="1"/>
</dbReference>
<evidence type="ECO:0000256" key="2">
    <source>
        <dbReference type="PROSITE-ProRule" id="PRU00176"/>
    </source>
</evidence>
<feature type="compositionally biased region" description="Gly residues" evidence="3">
    <location>
        <begin position="499"/>
        <end position="509"/>
    </location>
</feature>
<dbReference type="CDD" id="cd00590">
    <property type="entry name" value="RRM_SF"/>
    <property type="match status" value="1"/>
</dbReference>
<dbReference type="InterPro" id="IPR012677">
    <property type="entry name" value="Nucleotide-bd_a/b_plait_sf"/>
</dbReference>
<dbReference type="Proteomes" id="UP000306102">
    <property type="component" value="Unassembled WGS sequence"/>
</dbReference>
<dbReference type="PROSITE" id="PS50102">
    <property type="entry name" value="RRM"/>
    <property type="match status" value="1"/>
</dbReference>
<evidence type="ECO:0000313" key="6">
    <source>
        <dbReference type="EMBL" id="THG11717.1"/>
    </source>
</evidence>
<feature type="region of interest" description="Disordered" evidence="3">
    <location>
        <begin position="475"/>
        <end position="560"/>
    </location>
</feature>
<gene>
    <name evidence="6" type="ORF">TEA_003807</name>
</gene>
<comment type="caution">
    <text evidence="6">The sequence shown here is derived from an EMBL/GenBank/DDBJ whole genome shotgun (WGS) entry which is preliminary data.</text>
</comment>
<dbReference type="EMBL" id="SDRB02007082">
    <property type="protein sequence ID" value="THG11717.1"/>
    <property type="molecule type" value="Genomic_DNA"/>
</dbReference>
<dbReference type="GO" id="GO:1990904">
    <property type="term" value="C:ribonucleoprotein complex"/>
    <property type="evidence" value="ECO:0007669"/>
    <property type="project" value="TreeGrafter"/>
</dbReference>
<feature type="region of interest" description="Disordered" evidence="3">
    <location>
        <begin position="346"/>
        <end position="381"/>
    </location>
</feature>
<dbReference type="SUPFAM" id="SSF54928">
    <property type="entry name" value="RNA-binding domain, RBD"/>
    <property type="match status" value="1"/>
</dbReference>
<name>A0A4V3WN98_CAMSN</name>
<dbReference type="SMART" id="SM00360">
    <property type="entry name" value="RRM"/>
    <property type="match status" value="1"/>
</dbReference>
<feature type="domain" description="NTF2" evidence="5">
    <location>
        <begin position="18"/>
        <end position="209"/>
    </location>
</feature>
<proteinExistence type="predicted"/>
<keyword evidence="1 2" id="KW-0694">RNA-binding</keyword>
<dbReference type="Gene3D" id="3.30.70.330">
    <property type="match status" value="1"/>
</dbReference>
<dbReference type="Pfam" id="PF02136">
    <property type="entry name" value="NTF2"/>
    <property type="match status" value="2"/>
</dbReference>
<protein>
    <recommendedName>
        <fullName evidence="8">NTF2 domain-containing protein</fullName>
    </recommendedName>
</protein>
<sequence length="560" mass="61293">MAMQTASPAAALPSAHVVGNAFVEQYYHILHESPELVYKFYQDSSVLSRPDSNGVMTSVTTMQVMVKAYETRVEVTWRPQKYDDCNTFGHATISCTYKPKLLSSTSLAIQKLDIKPSEREEVKKRKGKDVVQYLLEKIAINDKILSLDYGNYKAEIKTADAQESYKEGVIVLVTGCLTGKDNVRKKFTETFFLAPQEKGYFVLNDVFRYVEESESLEVINSVTVNNGINNSNATMSPLPLDPEPIRGPDHPPLEPVATFQTEDLNNGPEVCDPSDHEEGSVLEEEVIDEPPTHSSQIETYTVVSSDPSDAHEQKKSYASIVKVSKVAKASTRVYVPTSNTRVVPANADLQSLGSAKPSPELEASAPTGDSAPQSTDAHEEVEGYSIHVRNLPVNAMVAQLEEEFRKFGSIKRGGIQVRSNKQQGFCFGFVEFESRISMQSAIKASPLTIGGRQAVVEEKRTTTRGKFFELKKPVGSSARGRYPSGRGGFRNDNFRSRGNFGGGGGGGRSFGRNEFRNQGEFSGRPKGPSGHNGENYQRVDQNGSGRGGRQGGMNKSAASG</sequence>
<keyword evidence="7" id="KW-1185">Reference proteome</keyword>
<evidence type="ECO:0000259" key="5">
    <source>
        <dbReference type="PROSITE" id="PS50177"/>
    </source>
</evidence>
<reference evidence="6 7" key="1">
    <citation type="journal article" date="2018" name="Proc. Natl. Acad. Sci. U.S.A.">
        <title>Draft genome sequence of Camellia sinensis var. sinensis provides insights into the evolution of the tea genome and tea quality.</title>
        <authorList>
            <person name="Wei C."/>
            <person name="Yang H."/>
            <person name="Wang S."/>
            <person name="Zhao J."/>
            <person name="Liu C."/>
            <person name="Gao L."/>
            <person name="Xia E."/>
            <person name="Lu Y."/>
            <person name="Tai Y."/>
            <person name="She G."/>
            <person name="Sun J."/>
            <person name="Cao H."/>
            <person name="Tong W."/>
            <person name="Gao Q."/>
            <person name="Li Y."/>
            <person name="Deng W."/>
            <person name="Jiang X."/>
            <person name="Wang W."/>
            <person name="Chen Q."/>
            <person name="Zhang S."/>
            <person name="Li H."/>
            <person name="Wu J."/>
            <person name="Wang P."/>
            <person name="Li P."/>
            <person name="Shi C."/>
            <person name="Zheng F."/>
            <person name="Jian J."/>
            <person name="Huang B."/>
            <person name="Shan D."/>
            <person name="Shi M."/>
            <person name="Fang C."/>
            <person name="Yue Y."/>
            <person name="Li F."/>
            <person name="Li D."/>
            <person name="Wei S."/>
            <person name="Han B."/>
            <person name="Jiang C."/>
            <person name="Yin Y."/>
            <person name="Xia T."/>
            <person name="Zhang Z."/>
            <person name="Bennetzen J.L."/>
            <person name="Zhao S."/>
            <person name="Wan X."/>
        </authorList>
    </citation>
    <scope>NUCLEOTIDE SEQUENCE [LARGE SCALE GENOMIC DNA]</scope>
    <source>
        <strain evidence="7">cv. Shuchazao</strain>
        <tissue evidence="6">Leaf</tissue>
    </source>
</reference>
<feature type="compositionally biased region" description="Polar residues" evidence="3">
    <location>
        <begin position="532"/>
        <end position="542"/>
    </location>
</feature>
<dbReference type="PROSITE" id="PS50177">
    <property type="entry name" value="NTF2_DOMAIN"/>
    <property type="match status" value="1"/>
</dbReference>
<organism evidence="6 7">
    <name type="scientific">Camellia sinensis var. sinensis</name>
    <name type="common">China tea</name>
    <dbReference type="NCBI Taxonomy" id="542762"/>
    <lineage>
        <taxon>Eukaryota</taxon>
        <taxon>Viridiplantae</taxon>
        <taxon>Streptophyta</taxon>
        <taxon>Embryophyta</taxon>
        <taxon>Tracheophyta</taxon>
        <taxon>Spermatophyta</taxon>
        <taxon>Magnoliopsida</taxon>
        <taxon>eudicotyledons</taxon>
        <taxon>Gunneridae</taxon>
        <taxon>Pentapetalae</taxon>
        <taxon>asterids</taxon>
        <taxon>Ericales</taxon>
        <taxon>Theaceae</taxon>
        <taxon>Camellia</taxon>
    </lineage>
</organism>
<dbReference type="InterPro" id="IPR032710">
    <property type="entry name" value="NTF2-like_dom_sf"/>
</dbReference>
<accession>A0A4V3WN98</accession>
<dbReference type="InterPro" id="IPR035979">
    <property type="entry name" value="RBD_domain_sf"/>
</dbReference>
<evidence type="ECO:0000256" key="1">
    <source>
        <dbReference type="ARBA" id="ARBA00022884"/>
    </source>
</evidence>
<dbReference type="Gene3D" id="3.10.450.50">
    <property type="match status" value="1"/>
</dbReference>
<evidence type="ECO:0000259" key="4">
    <source>
        <dbReference type="PROSITE" id="PS50102"/>
    </source>
</evidence>
<dbReference type="PANTHER" id="PTHR10693:SF75">
    <property type="entry name" value="NUCLEAR TRANSPORT FACTOR 2"/>
    <property type="match status" value="1"/>
</dbReference>
<dbReference type="CDD" id="cd00780">
    <property type="entry name" value="NTF2"/>
    <property type="match status" value="1"/>
</dbReference>
<evidence type="ECO:0000313" key="7">
    <source>
        <dbReference type="Proteomes" id="UP000306102"/>
    </source>
</evidence>
<evidence type="ECO:0000256" key="3">
    <source>
        <dbReference type="SAM" id="MobiDB-lite"/>
    </source>
</evidence>
<dbReference type="InterPro" id="IPR018222">
    <property type="entry name" value="Nuclear_transport_factor_2_euk"/>
</dbReference>
<dbReference type="SUPFAM" id="SSF54427">
    <property type="entry name" value="NTF2-like"/>
    <property type="match status" value="1"/>
</dbReference>
<feature type="domain" description="RRM" evidence="4">
    <location>
        <begin position="384"/>
        <end position="461"/>
    </location>
</feature>
<dbReference type="InterPro" id="IPR002075">
    <property type="entry name" value="NTF2_dom"/>
</dbReference>
<evidence type="ECO:0008006" key="8">
    <source>
        <dbReference type="Google" id="ProtNLM"/>
    </source>
</evidence>
<dbReference type="PANTHER" id="PTHR10693">
    <property type="entry name" value="RAS GTPASE-ACTIVATING PROTEIN-BINDING PROTEIN"/>
    <property type="match status" value="1"/>
</dbReference>